<name>A0ABY5RUL7_9HYPH</name>
<evidence type="ECO:0000313" key="2">
    <source>
        <dbReference type="Proteomes" id="UP001017257"/>
    </source>
</evidence>
<organism evidence="1 2">
    <name type="scientific">Microvirga terrae</name>
    <dbReference type="NCBI Taxonomy" id="2740529"/>
    <lineage>
        <taxon>Bacteria</taxon>
        <taxon>Pseudomonadati</taxon>
        <taxon>Pseudomonadota</taxon>
        <taxon>Alphaproteobacteria</taxon>
        <taxon>Hyphomicrobiales</taxon>
        <taxon>Methylobacteriaceae</taxon>
        <taxon>Microvirga</taxon>
    </lineage>
</organism>
<keyword evidence="2" id="KW-1185">Reference proteome</keyword>
<accession>A0ABY5RUL7</accession>
<reference evidence="1" key="1">
    <citation type="submission" date="2022-08" db="EMBL/GenBank/DDBJ databases">
        <title>Microvirga terrae sp. nov., isolated from soil.</title>
        <authorList>
            <person name="Kim K.H."/>
            <person name="Seo Y.L."/>
            <person name="Kim J.M."/>
            <person name="Lee J.K."/>
            <person name="Han D.M."/>
            <person name="Jeon C.O."/>
        </authorList>
    </citation>
    <scope>NUCLEOTIDE SEQUENCE</scope>
    <source>
        <strain evidence="1">R24</strain>
    </source>
</reference>
<proteinExistence type="predicted"/>
<dbReference type="RefSeq" id="WP_173947727.1">
    <property type="nucleotide sequence ID" value="NZ_CP102845.1"/>
</dbReference>
<dbReference type="Proteomes" id="UP001017257">
    <property type="component" value="Chromosome"/>
</dbReference>
<evidence type="ECO:0000313" key="1">
    <source>
        <dbReference type="EMBL" id="UVF19872.1"/>
    </source>
</evidence>
<dbReference type="EMBL" id="CP102845">
    <property type="protein sequence ID" value="UVF19872.1"/>
    <property type="molecule type" value="Genomic_DNA"/>
</dbReference>
<sequence length="88" mass="9302">MLPTVMAQPNPQKSIALVAERIEPSTTTSDPGSPVTAALPVLTVIDPLCVTLSVSNVEPIWTAVVCAVEMNEVGMTPPKDYGHVITYP</sequence>
<protein>
    <submittedName>
        <fullName evidence="1">Uncharacterized protein</fullName>
    </submittedName>
</protein>
<gene>
    <name evidence="1" type="ORF">HPT29_001580</name>
</gene>